<name>A0A934I1L3_9MICO</name>
<sequence>MIYISALDPGWFGVVSVGMLGVLHALALWAAPRPRRSTVVAGAVALLCIFVASALPGFDVVSGGDIATAATLAALGSAPMWALALWLAVRASRERAAPGAA</sequence>
<protein>
    <submittedName>
        <fullName evidence="2">Uncharacterized protein</fullName>
    </submittedName>
</protein>
<keyword evidence="1" id="KW-1133">Transmembrane helix</keyword>
<feature type="transmembrane region" description="Helical" evidence="1">
    <location>
        <begin position="12"/>
        <end position="31"/>
    </location>
</feature>
<keyword evidence="1" id="KW-0812">Transmembrane</keyword>
<gene>
    <name evidence="2" type="ORF">JAV76_00665</name>
</gene>
<evidence type="ECO:0000313" key="2">
    <source>
        <dbReference type="EMBL" id="MBI9113523.1"/>
    </source>
</evidence>
<reference evidence="2" key="1">
    <citation type="submission" date="2020-12" db="EMBL/GenBank/DDBJ databases">
        <title>Sanguibacter suaedae sp. nov., isolated from Suaeda aralocaspica.</title>
        <authorList>
            <person name="Ma Q."/>
        </authorList>
    </citation>
    <scope>NUCLEOTIDE SEQUENCE</scope>
    <source>
        <strain evidence="2">YZGR15</strain>
    </source>
</reference>
<dbReference type="RefSeq" id="WP_198732094.1">
    <property type="nucleotide sequence ID" value="NZ_JAEINH010000001.1"/>
</dbReference>
<keyword evidence="3" id="KW-1185">Reference proteome</keyword>
<dbReference type="EMBL" id="JAEINH010000001">
    <property type="protein sequence ID" value="MBI9113523.1"/>
    <property type="molecule type" value="Genomic_DNA"/>
</dbReference>
<feature type="transmembrane region" description="Helical" evidence="1">
    <location>
        <begin position="38"/>
        <end position="58"/>
    </location>
</feature>
<feature type="transmembrane region" description="Helical" evidence="1">
    <location>
        <begin position="70"/>
        <end position="89"/>
    </location>
</feature>
<dbReference type="AlphaFoldDB" id="A0A934I1L3"/>
<accession>A0A934I1L3</accession>
<proteinExistence type="predicted"/>
<organism evidence="2 3">
    <name type="scientific">Sanguibacter suaedae</name>
    <dbReference type="NCBI Taxonomy" id="2795737"/>
    <lineage>
        <taxon>Bacteria</taxon>
        <taxon>Bacillati</taxon>
        <taxon>Actinomycetota</taxon>
        <taxon>Actinomycetes</taxon>
        <taxon>Micrococcales</taxon>
        <taxon>Sanguibacteraceae</taxon>
        <taxon>Sanguibacter</taxon>
    </lineage>
</organism>
<keyword evidence="1" id="KW-0472">Membrane</keyword>
<comment type="caution">
    <text evidence="2">The sequence shown here is derived from an EMBL/GenBank/DDBJ whole genome shotgun (WGS) entry which is preliminary data.</text>
</comment>
<dbReference type="Proteomes" id="UP000602087">
    <property type="component" value="Unassembled WGS sequence"/>
</dbReference>
<evidence type="ECO:0000256" key="1">
    <source>
        <dbReference type="SAM" id="Phobius"/>
    </source>
</evidence>
<evidence type="ECO:0000313" key="3">
    <source>
        <dbReference type="Proteomes" id="UP000602087"/>
    </source>
</evidence>